<evidence type="ECO:0000313" key="1">
    <source>
        <dbReference type="EMBL" id="KNE66645.1"/>
    </source>
</evidence>
<reference evidence="2" key="2">
    <citation type="submission" date="2009-11" db="EMBL/GenBank/DDBJ databases">
        <title>The Genome Sequence of Allomyces macrogynus strain ATCC 38327.</title>
        <authorList>
            <consortium name="The Broad Institute Genome Sequencing Platform"/>
            <person name="Russ C."/>
            <person name="Cuomo C."/>
            <person name="Shea T."/>
            <person name="Young S.K."/>
            <person name="Zeng Q."/>
            <person name="Koehrsen M."/>
            <person name="Haas B."/>
            <person name="Borodovsky M."/>
            <person name="Guigo R."/>
            <person name="Alvarado L."/>
            <person name="Berlin A."/>
            <person name="Borenstein D."/>
            <person name="Chen Z."/>
            <person name="Engels R."/>
            <person name="Freedman E."/>
            <person name="Gellesch M."/>
            <person name="Goldberg J."/>
            <person name="Griggs A."/>
            <person name="Gujja S."/>
            <person name="Heiman D."/>
            <person name="Hepburn T."/>
            <person name="Howarth C."/>
            <person name="Jen D."/>
            <person name="Larson L."/>
            <person name="Lewis B."/>
            <person name="Mehta T."/>
            <person name="Park D."/>
            <person name="Pearson M."/>
            <person name="Roberts A."/>
            <person name="Saif S."/>
            <person name="Shenoy N."/>
            <person name="Sisk P."/>
            <person name="Stolte C."/>
            <person name="Sykes S."/>
            <person name="Walk T."/>
            <person name="White J."/>
            <person name="Yandava C."/>
            <person name="Burger G."/>
            <person name="Gray M.W."/>
            <person name="Holland P.W.H."/>
            <person name="King N."/>
            <person name="Lang F.B.F."/>
            <person name="Roger A.J."/>
            <person name="Ruiz-Trillo I."/>
            <person name="Lander E."/>
            <person name="Nusbaum C."/>
        </authorList>
    </citation>
    <scope>NUCLEOTIDE SEQUENCE [LARGE SCALE GENOMIC DNA]</scope>
    <source>
        <strain evidence="2">ATCC 38327</strain>
    </source>
</reference>
<protein>
    <submittedName>
        <fullName evidence="1">Uncharacterized protein</fullName>
    </submittedName>
</protein>
<reference evidence="1 2" key="1">
    <citation type="submission" date="2009-11" db="EMBL/GenBank/DDBJ databases">
        <title>Annotation of Allomyces macrogynus ATCC 38327.</title>
        <authorList>
            <consortium name="The Broad Institute Genome Sequencing Platform"/>
            <person name="Russ C."/>
            <person name="Cuomo C."/>
            <person name="Burger G."/>
            <person name="Gray M.W."/>
            <person name="Holland P.W.H."/>
            <person name="King N."/>
            <person name="Lang F.B.F."/>
            <person name="Roger A.J."/>
            <person name="Ruiz-Trillo I."/>
            <person name="Young S.K."/>
            <person name="Zeng Q."/>
            <person name="Gargeya S."/>
            <person name="Fitzgerald M."/>
            <person name="Haas B."/>
            <person name="Abouelleil A."/>
            <person name="Alvarado L."/>
            <person name="Arachchi H.M."/>
            <person name="Berlin A."/>
            <person name="Chapman S.B."/>
            <person name="Gearin G."/>
            <person name="Goldberg J."/>
            <person name="Griggs A."/>
            <person name="Gujja S."/>
            <person name="Hansen M."/>
            <person name="Heiman D."/>
            <person name="Howarth C."/>
            <person name="Larimer J."/>
            <person name="Lui A."/>
            <person name="MacDonald P.J.P."/>
            <person name="McCowen C."/>
            <person name="Montmayeur A."/>
            <person name="Murphy C."/>
            <person name="Neiman D."/>
            <person name="Pearson M."/>
            <person name="Priest M."/>
            <person name="Roberts A."/>
            <person name="Saif S."/>
            <person name="Shea T."/>
            <person name="Sisk P."/>
            <person name="Stolte C."/>
            <person name="Sykes S."/>
            <person name="Wortman J."/>
            <person name="Nusbaum C."/>
            <person name="Birren B."/>
        </authorList>
    </citation>
    <scope>NUCLEOTIDE SEQUENCE [LARGE SCALE GENOMIC DNA]</scope>
    <source>
        <strain evidence="1 2">ATCC 38327</strain>
    </source>
</reference>
<proteinExistence type="predicted"/>
<dbReference type="EMBL" id="GG745350">
    <property type="protein sequence ID" value="KNE66645.1"/>
    <property type="molecule type" value="Genomic_DNA"/>
</dbReference>
<dbReference type="VEuPathDB" id="FungiDB:AMAG_11762"/>
<organism evidence="1 2">
    <name type="scientific">Allomyces macrogynus (strain ATCC 38327)</name>
    <name type="common">Allomyces javanicus var. macrogynus</name>
    <dbReference type="NCBI Taxonomy" id="578462"/>
    <lineage>
        <taxon>Eukaryota</taxon>
        <taxon>Fungi</taxon>
        <taxon>Fungi incertae sedis</taxon>
        <taxon>Blastocladiomycota</taxon>
        <taxon>Blastocladiomycetes</taxon>
        <taxon>Blastocladiales</taxon>
        <taxon>Blastocladiaceae</taxon>
        <taxon>Allomyces</taxon>
    </lineage>
</organism>
<accession>A0A0L0SW86</accession>
<keyword evidence="2" id="KW-1185">Reference proteome</keyword>
<sequence>MIAPPIPSTTTNDAGLSTNVSGALQDVTQAVTKLVAANTMIQATMPSPAADGSGKAPATCPTPRKLLLRAAWHWKRRVRRCQSDHMASSMWQRTCWGS</sequence>
<gene>
    <name evidence="1" type="ORF">AMAG_11762</name>
</gene>
<evidence type="ECO:0000313" key="2">
    <source>
        <dbReference type="Proteomes" id="UP000054350"/>
    </source>
</evidence>
<name>A0A0L0SW86_ALLM3</name>
<dbReference type="Proteomes" id="UP000054350">
    <property type="component" value="Unassembled WGS sequence"/>
</dbReference>
<dbReference type="AlphaFoldDB" id="A0A0L0SW86"/>